<keyword evidence="3" id="KW-0067">ATP-binding</keyword>
<dbReference type="Pfam" id="PF02682">
    <property type="entry name" value="CT_C_D"/>
    <property type="match status" value="1"/>
</dbReference>
<dbReference type="InterPro" id="IPR010016">
    <property type="entry name" value="PxpB"/>
</dbReference>
<dbReference type="Gene3D" id="2.40.100.10">
    <property type="entry name" value="Cyclophilin-like"/>
    <property type="match status" value="1"/>
</dbReference>
<dbReference type="SUPFAM" id="SSF160467">
    <property type="entry name" value="PH0987 N-terminal domain-like"/>
    <property type="match status" value="1"/>
</dbReference>
<evidence type="ECO:0000256" key="1">
    <source>
        <dbReference type="ARBA" id="ARBA00022741"/>
    </source>
</evidence>
<comment type="caution">
    <text evidence="5">The sequence shown here is derived from an EMBL/GenBank/DDBJ whole genome shotgun (WGS) entry which is preliminary data.</text>
</comment>
<dbReference type="InterPro" id="IPR029000">
    <property type="entry name" value="Cyclophilin-like_dom_sf"/>
</dbReference>
<dbReference type="OrthoDB" id="9778567at2"/>
<protein>
    <submittedName>
        <fullName evidence="5">Allophanate hydrolase</fullName>
    </submittedName>
</protein>
<dbReference type="GO" id="GO:0005524">
    <property type="term" value="F:ATP binding"/>
    <property type="evidence" value="ECO:0007669"/>
    <property type="project" value="UniProtKB-KW"/>
</dbReference>
<gene>
    <name evidence="5" type="ORF">CWE08_11135</name>
</gene>
<dbReference type="Proteomes" id="UP000288395">
    <property type="component" value="Unassembled WGS sequence"/>
</dbReference>
<accession>A0A432VQJ4</accession>
<dbReference type="EMBL" id="PIPJ01000011">
    <property type="protein sequence ID" value="RUO18466.1"/>
    <property type="molecule type" value="Genomic_DNA"/>
</dbReference>
<dbReference type="SMART" id="SM00796">
    <property type="entry name" value="AHS1"/>
    <property type="match status" value="1"/>
</dbReference>
<feature type="domain" description="Carboxyltransferase" evidence="4">
    <location>
        <begin position="30"/>
        <end position="242"/>
    </location>
</feature>
<dbReference type="PANTHER" id="PTHR34698">
    <property type="entry name" value="5-OXOPROLINASE SUBUNIT B"/>
    <property type="match status" value="1"/>
</dbReference>
<dbReference type="Gene3D" id="3.30.1360.40">
    <property type="match status" value="1"/>
</dbReference>
<name>A0A432VQJ4_9GAMM</name>
<dbReference type="SUPFAM" id="SSF50891">
    <property type="entry name" value="Cyclophilin-like"/>
    <property type="match status" value="1"/>
</dbReference>
<evidence type="ECO:0000313" key="5">
    <source>
        <dbReference type="EMBL" id="RUO18466.1"/>
    </source>
</evidence>
<organism evidence="5 6">
    <name type="scientific">Aliidiomarina iranensis</name>
    <dbReference type="NCBI Taxonomy" id="1434071"/>
    <lineage>
        <taxon>Bacteria</taxon>
        <taxon>Pseudomonadati</taxon>
        <taxon>Pseudomonadota</taxon>
        <taxon>Gammaproteobacteria</taxon>
        <taxon>Alteromonadales</taxon>
        <taxon>Idiomarinaceae</taxon>
        <taxon>Aliidiomarina</taxon>
    </lineage>
</organism>
<proteinExistence type="predicted"/>
<evidence type="ECO:0000256" key="2">
    <source>
        <dbReference type="ARBA" id="ARBA00022801"/>
    </source>
</evidence>
<dbReference type="PANTHER" id="PTHR34698:SF2">
    <property type="entry name" value="5-OXOPROLINASE SUBUNIT B"/>
    <property type="match status" value="1"/>
</dbReference>
<keyword evidence="6" id="KW-1185">Reference proteome</keyword>
<evidence type="ECO:0000259" key="4">
    <source>
        <dbReference type="SMART" id="SM00796"/>
    </source>
</evidence>
<dbReference type="RefSeq" id="WP_126768254.1">
    <property type="nucleotide sequence ID" value="NZ_PIPJ01000011.1"/>
</dbReference>
<reference evidence="6" key="1">
    <citation type="journal article" date="2018" name="Front. Microbiol.">
        <title>Genome-Based Analysis Reveals the Taxonomy and Diversity of the Family Idiomarinaceae.</title>
        <authorList>
            <person name="Liu Y."/>
            <person name="Lai Q."/>
            <person name="Shao Z."/>
        </authorList>
    </citation>
    <scope>NUCLEOTIDE SEQUENCE [LARGE SCALE GENOMIC DNA]</scope>
    <source>
        <strain evidence="6">GBPy7</strain>
    </source>
</reference>
<sequence length="273" mass="29613">MSSDAKSNANSLGAEKIAGEVAENSKRPEPTFVHAGVDAVLMQFGEQLDPCMPGFLASLRAQIIAELNDVVYEVVPSYASLLVYYEPRAIGTYDLEQVLNTIASDTPWLCSPWSADSGAPGKLVEVPIYYYELDDNVAENDMAFVCEQTGLARNEVIARHSGRDYQVYALGFAPGFAYLGALDKALQLPRLANPRKNIGAGSVGIAEAQTAVYPQASPGGWHIIGYSPFTWFEPKNHELTPVQVGDRIRFKAISKAEYEHAKAKNQAQLGGAV</sequence>
<dbReference type="AlphaFoldDB" id="A0A432VQJ4"/>
<keyword evidence="1" id="KW-0547">Nucleotide-binding</keyword>
<dbReference type="InterPro" id="IPR003833">
    <property type="entry name" value="CT_C_D"/>
</dbReference>
<dbReference type="GO" id="GO:0016787">
    <property type="term" value="F:hydrolase activity"/>
    <property type="evidence" value="ECO:0007669"/>
    <property type="project" value="UniProtKB-KW"/>
</dbReference>
<keyword evidence="2 5" id="KW-0378">Hydrolase</keyword>
<evidence type="ECO:0000256" key="3">
    <source>
        <dbReference type="ARBA" id="ARBA00022840"/>
    </source>
</evidence>
<evidence type="ECO:0000313" key="6">
    <source>
        <dbReference type="Proteomes" id="UP000288395"/>
    </source>
</evidence>